<dbReference type="CDD" id="cd03431">
    <property type="entry name" value="NUDIX_DNA_Glycosylase_C-MutY"/>
    <property type="match status" value="1"/>
</dbReference>
<feature type="domain" description="HhH-GPD" evidence="15">
    <location>
        <begin position="60"/>
        <end position="211"/>
    </location>
</feature>
<comment type="cofactor">
    <cofactor evidence="2">
        <name>[4Fe-4S] cluster</name>
        <dbReference type="ChEBI" id="CHEBI:49883"/>
    </cofactor>
</comment>
<evidence type="ECO:0000256" key="9">
    <source>
        <dbReference type="ARBA" id="ARBA00022801"/>
    </source>
</evidence>
<evidence type="ECO:0000256" key="11">
    <source>
        <dbReference type="ARBA" id="ARBA00023014"/>
    </source>
</evidence>
<comment type="similarity">
    <text evidence="3">Belongs to the Nth/MutY family.</text>
</comment>
<dbReference type="GO" id="GO:0035485">
    <property type="term" value="F:adenine/guanine mispair binding"/>
    <property type="evidence" value="ECO:0007669"/>
    <property type="project" value="TreeGrafter"/>
</dbReference>
<feature type="region of interest" description="Disordered" evidence="14">
    <location>
        <begin position="240"/>
        <end position="262"/>
    </location>
</feature>
<name>E6PTL1_9ZZZZ</name>
<dbReference type="SMART" id="SM00478">
    <property type="entry name" value="ENDO3c"/>
    <property type="match status" value="1"/>
</dbReference>
<evidence type="ECO:0000256" key="3">
    <source>
        <dbReference type="ARBA" id="ARBA00008343"/>
    </source>
</evidence>
<keyword evidence="8" id="KW-0227">DNA damage</keyword>
<dbReference type="InterPro" id="IPR023170">
    <property type="entry name" value="HhH_base_excis_C"/>
</dbReference>
<reference evidence="16" key="1">
    <citation type="submission" date="2009-10" db="EMBL/GenBank/DDBJ databases">
        <title>Diversity of trophic interactions inside an arsenic-rich microbial ecosystem.</title>
        <authorList>
            <person name="Bertin P.N."/>
            <person name="Heinrich-Salmeron A."/>
            <person name="Pelletier E."/>
            <person name="Goulhen-Chollet F."/>
            <person name="Arsene-Ploetze F."/>
            <person name="Gallien S."/>
            <person name="Calteau A."/>
            <person name="Vallenet D."/>
            <person name="Casiot C."/>
            <person name="Chane-Woon-Ming B."/>
            <person name="Giloteaux L."/>
            <person name="Barakat M."/>
            <person name="Bonnefoy V."/>
            <person name="Bruneel O."/>
            <person name="Chandler M."/>
            <person name="Cleiss J."/>
            <person name="Duran R."/>
            <person name="Elbaz-Poulichet F."/>
            <person name="Fonknechten N."/>
            <person name="Lauga B."/>
            <person name="Mornico D."/>
            <person name="Ortet P."/>
            <person name="Schaeffer C."/>
            <person name="Siguier P."/>
            <person name="Alexander Thil Smith A."/>
            <person name="Van Dorsselaer A."/>
            <person name="Weissenbach J."/>
            <person name="Medigue C."/>
            <person name="Le Paslier D."/>
        </authorList>
    </citation>
    <scope>NUCLEOTIDE SEQUENCE</scope>
</reference>
<dbReference type="GO" id="GO:0006284">
    <property type="term" value="P:base-excision repair"/>
    <property type="evidence" value="ECO:0007669"/>
    <property type="project" value="InterPro"/>
</dbReference>
<keyword evidence="6" id="KW-0004">4Fe-4S</keyword>
<dbReference type="InterPro" id="IPR003265">
    <property type="entry name" value="HhH-GPD_domain"/>
</dbReference>
<evidence type="ECO:0000256" key="6">
    <source>
        <dbReference type="ARBA" id="ARBA00022485"/>
    </source>
</evidence>
<dbReference type="CDD" id="cd00056">
    <property type="entry name" value="ENDO3c"/>
    <property type="match status" value="1"/>
</dbReference>
<dbReference type="Gene3D" id="1.10.340.30">
    <property type="entry name" value="Hypothetical protein, domain 2"/>
    <property type="match status" value="1"/>
</dbReference>
<accession>E6PTL1</accession>
<dbReference type="GO" id="GO:0032357">
    <property type="term" value="F:oxidized purine DNA binding"/>
    <property type="evidence" value="ECO:0007669"/>
    <property type="project" value="TreeGrafter"/>
</dbReference>
<dbReference type="NCBIfam" id="TIGR01084">
    <property type="entry name" value="mutY"/>
    <property type="match status" value="1"/>
</dbReference>
<protein>
    <recommendedName>
        <fullName evidence="5">Adenine DNA glycosylase</fullName>
        <ecNumber evidence="4">3.2.2.31</ecNumber>
    </recommendedName>
</protein>
<dbReference type="InterPro" id="IPR011257">
    <property type="entry name" value="DNA_glycosylase"/>
</dbReference>
<keyword evidence="7" id="KW-0479">Metal-binding</keyword>
<evidence type="ECO:0000256" key="12">
    <source>
        <dbReference type="ARBA" id="ARBA00023204"/>
    </source>
</evidence>
<dbReference type="InterPro" id="IPR003651">
    <property type="entry name" value="Endonuclease3_FeS-loop_motif"/>
</dbReference>
<dbReference type="GO" id="GO:0006298">
    <property type="term" value="P:mismatch repair"/>
    <property type="evidence" value="ECO:0007669"/>
    <property type="project" value="TreeGrafter"/>
</dbReference>
<keyword evidence="13" id="KW-0326">Glycosidase</keyword>
<dbReference type="Gene3D" id="1.10.1670.10">
    <property type="entry name" value="Helix-hairpin-Helix base-excision DNA repair enzymes (C-terminal)"/>
    <property type="match status" value="1"/>
</dbReference>
<dbReference type="FunFam" id="1.10.340.30:FF:000002">
    <property type="entry name" value="Adenine DNA glycosylase"/>
    <property type="match status" value="1"/>
</dbReference>
<dbReference type="InterPro" id="IPR015797">
    <property type="entry name" value="NUDIX_hydrolase-like_dom_sf"/>
</dbReference>
<sequence>MSGQHVAASAAAEPQRLDPLQLEPQHFAARLVAWQRCHGRHGLPWQASTDPYRVWLSEIMLQQTQVSVVLAYYPRFLQRFPTVQALAEASEDEVLAQWSGLGYYRRARNLHRCAQQICHEHGGVFPRTAQGLQQLAGIGRSTAAAIAAFCFGERAAILDGNVKRVLGRSHALPAPASAAAELRALWNLAERLLPEHDIQAYTQGLMDLGATVCKPRNPSCLQCPFEGDCRARQSGSGATPLFDATDGSSAQQQARDAPVKPAKTRRTQTWVLLWAENARADTASIWLERRGAAGIWPGLWCLPQFDSREQALRHAAQLGALTEHSPRPITRHALTHLDLQLEPLQVRITPTPGAREAGGNWFTLPAALALGLPAPVRKLLQTAANLAKPQDAQAVAPT</sequence>
<dbReference type="GO" id="GO:0051539">
    <property type="term" value="F:4 iron, 4 sulfur cluster binding"/>
    <property type="evidence" value="ECO:0007669"/>
    <property type="project" value="UniProtKB-KW"/>
</dbReference>
<evidence type="ECO:0000256" key="2">
    <source>
        <dbReference type="ARBA" id="ARBA00001966"/>
    </source>
</evidence>
<dbReference type="SMART" id="SM00525">
    <property type="entry name" value="FES"/>
    <property type="match status" value="1"/>
</dbReference>
<dbReference type="AlphaFoldDB" id="E6PTL1"/>
<gene>
    <name evidence="16" type="primary">mutY</name>
    <name evidence="16" type="ORF">CARN2_3744</name>
</gene>
<dbReference type="GO" id="GO:0000701">
    <property type="term" value="F:purine-specific mismatch base pair DNA N-glycosylase activity"/>
    <property type="evidence" value="ECO:0007669"/>
    <property type="project" value="UniProtKB-EC"/>
</dbReference>
<dbReference type="InterPro" id="IPR044298">
    <property type="entry name" value="MIG/MutY"/>
</dbReference>
<evidence type="ECO:0000256" key="1">
    <source>
        <dbReference type="ARBA" id="ARBA00000843"/>
    </source>
</evidence>
<dbReference type="GO" id="GO:0046872">
    <property type="term" value="F:metal ion binding"/>
    <property type="evidence" value="ECO:0007669"/>
    <property type="project" value="UniProtKB-KW"/>
</dbReference>
<dbReference type="Pfam" id="PF00730">
    <property type="entry name" value="HhH-GPD"/>
    <property type="match status" value="1"/>
</dbReference>
<evidence type="ECO:0000256" key="14">
    <source>
        <dbReference type="SAM" id="MobiDB-lite"/>
    </source>
</evidence>
<evidence type="ECO:0000256" key="7">
    <source>
        <dbReference type="ARBA" id="ARBA00022723"/>
    </source>
</evidence>
<evidence type="ECO:0000256" key="10">
    <source>
        <dbReference type="ARBA" id="ARBA00023004"/>
    </source>
</evidence>
<dbReference type="PANTHER" id="PTHR42944:SF1">
    <property type="entry name" value="ADENINE DNA GLYCOSYLASE"/>
    <property type="match status" value="1"/>
</dbReference>
<dbReference type="Pfam" id="PF14815">
    <property type="entry name" value="NUDIX_4"/>
    <property type="match status" value="1"/>
</dbReference>
<evidence type="ECO:0000256" key="5">
    <source>
        <dbReference type="ARBA" id="ARBA00022023"/>
    </source>
</evidence>
<comment type="caution">
    <text evidence="16">The sequence shown here is derived from an EMBL/GenBank/DDBJ whole genome shotgun (WGS) entry which is preliminary data.</text>
</comment>
<dbReference type="EMBL" id="CABM01000050">
    <property type="protein sequence ID" value="CBH98268.1"/>
    <property type="molecule type" value="Genomic_DNA"/>
</dbReference>
<evidence type="ECO:0000256" key="8">
    <source>
        <dbReference type="ARBA" id="ARBA00022763"/>
    </source>
</evidence>
<proteinExistence type="inferred from homology"/>
<evidence type="ECO:0000313" key="16">
    <source>
        <dbReference type="EMBL" id="CBH98268.1"/>
    </source>
</evidence>
<evidence type="ECO:0000256" key="13">
    <source>
        <dbReference type="ARBA" id="ARBA00023295"/>
    </source>
</evidence>
<keyword evidence="10" id="KW-0408">Iron</keyword>
<dbReference type="Gene3D" id="3.90.79.10">
    <property type="entry name" value="Nucleoside Triphosphate Pyrophosphohydrolase"/>
    <property type="match status" value="1"/>
</dbReference>
<dbReference type="EC" id="3.2.2.31" evidence="4"/>
<keyword evidence="9" id="KW-0378">Hydrolase</keyword>
<dbReference type="InterPro" id="IPR029119">
    <property type="entry name" value="MutY_C"/>
</dbReference>
<evidence type="ECO:0000259" key="15">
    <source>
        <dbReference type="SMART" id="SM00478"/>
    </source>
</evidence>
<dbReference type="InterPro" id="IPR005760">
    <property type="entry name" value="A/G_AdeGlyc_MutY"/>
</dbReference>
<keyword evidence="12" id="KW-0234">DNA repair</keyword>
<dbReference type="GO" id="GO:0034039">
    <property type="term" value="F:8-oxo-7,8-dihydroguanine DNA N-glycosylase activity"/>
    <property type="evidence" value="ECO:0007669"/>
    <property type="project" value="TreeGrafter"/>
</dbReference>
<organism evidence="16">
    <name type="scientific">mine drainage metagenome</name>
    <dbReference type="NCBI Taxonomy" id="410659"/>
    <lineage>
        <taxon>unclassified sequences</taxon>
        <taxon>metagenomes</taxon>
        <taxon>ecological metagenomes</taxon>
    </lineage>
</organism>
<keyword evidence="11" id="KW-0411">Iron-sulfur</keyword>
<dbReference type="SUPFAM" id="SSF48150">
    <property type="entry name" value="DNA-glycosylase"/>
    <property type="match status" value="1"/>
</dbReference>
<dbReference type="SUPFAM" id="SSF55811">
    <property type="entry name" value="Nudix"/>
    <property type="match status" value="1"/>
</dbReference>
<dbReference type="PANTHER" id="PTHR42944">
    <property type="entry name" value="ADENINE DNA GLYCOSYLASE"/>
    <property type="match status" value="1"/>
</dbReference>
<evidence type="ECO:0000256" key="4">
    <source>
        <dbReference type="ARBA" id="ARBA00012045"/>
    </source>
</evidence>
<comment type="catalytic activity">
    <reaction evidence="1">
        <text>Hydrolyzes free adenine bases from 7,8-dihydro-8-oxoguanine:adenine mismatched double-stranded DNA, leaving an apurinic site.</text>
        <dbReference type="EC" id="3.2.2.31"/>
    </reaction>
</comment>